<dbReference type="InterPro" id="IPR050595">
    <property type="entry name" value="Bact_response_regulator"/>
</dbReference>
<dbReference type="SMART" id="SM00448">
    <property type="entry name" value="REC"/>
    <property type="match status" value="1"/>
</dbReference>
<dbReference type="CDD" id="cd00156">
    <property type="entry name" value="REC"/>
    <property type="match status" value="1"/>
</dbReference>
<dbReference type="PROSITE" id="PS50110">
    <property type="entry name" value="RESPONSE_REGULATORY"/>
    <property type="match status" value="1"/>
</dbReference>
<accession>A0A7K1XXK6</accession>
<evidence type="ECO:0000313" key="5">
    <source>
        <dbReference type="Proteomes" id="UP000451233"/>
    </source>
</evidence>
<proteinExistence type="predicted"/>
<dbReference type="RefSeq" id="WP_160906720.1">
    <property type="nucleotide sequence ID" value="NZ_WVHS01000002.1"/>
</dbReference>
<evidence type="ECO:0000256" key="2">
    <source>
        <dbReference type="PROSITE-ProRule" id="PRU00169"/>
    </source>
</evidence>
<protein>
    <submittedName>
        <fullName evidence="4">Response regulator</fullName>
    </submittedName>
</protein>
<keyword evidence="5" id="KW-1185">Reference proteome</keyword>
<dbReference type="GO" id="GO:0000160">
    <property type="term" value="P:phosphorelay signal transduction system"/>
    <property type="evidence" value="ECO:0007669"/>
    <property type="project" value="InterPro"/>
</dbReference>
<gene>
    <name evidence="4" type="ORF">GS398_10555</name>
</gene>
<sequence>MKADKKLKVFLVDDDPFCLYMYEKHLNNIGYKDVKTFSSGTACLEQLAEKPDVIFLDHNMDSLNGMEILKTVKRVMPDIYIVFISGQESTETVIKSLQQGAFEYIFKGEYELENIEKVMGKIIESKGLSPDKRKNGFISRFFSF</sequence>
<dbReference type="Gene3D" id="3.40.50.2300">
    <property type="match status" value="1"/>
</dbReference>
<dbReference type="PANTHER" id="PTHR44591:SF3">
    <property type="entry name" value="RESPONSE REGULATORY DOMAIN-CONTAINING PROTEIN"/>
    <property type="match status" value="1"/>
</dbReference>
<dbReference type="AlphaFoldDB" id="A0A7K1XXK6"/>
<reference evidence="4 5" key="1">
    <citation type="submission" date="2019-11" db="EMBL/GenBank/DDBJ databases">
        <title>Pedobacter sp. HMF7056 Genome sequencing and assembly.</title>
        <authorList>
            <person name="Kang H."/>
            <person name="Kim H."/>
            <person name="Joh K."/>
        </authorList>
    </citation>
    <scope>NUCLEOTIDE SEQUENCE [LARGE SCALE GENOMIC DNA]</scope>
    <source>
        <strain evidence="4 5">HMF7056</strain>
    </source>
</reference>
<dbReference type="Proteomes" id="UP000451233">
    <property type="component" value="Unassembled WGS sequence"/>
</dbReference>
<dbReference type="SUPFAM" id="SSF52172">
    <property type="entry name" value="CheY-like"/>
    <property type="match status" value="1"/>
</dbReference>
<feature type="modified residue" description="4-aspartylphosphate" evidence="2">
    <location>
        <position position="57"/>
    </location>
</feature>
<dbReference type="Pfam" id="PF00072">
    <property type="entry name" value="Response_reg"/>
    <property type="match status" value="1"/>
</dbReference>
<dbReference type="EMBL" id="WVHS01000002">
    <property type="protein sequence ID" value="MXV15745.1"/>
    <property type="molecule type" value="Genomic_DNA"/>
</dbReference>
<evidence type="ECO:0000256" key="1">
    <source>
        <dbReference type="ARBA" id="ARBA00022553"/>
    </source>
</evidence>
<comment type="caution">
    <text evidence="4">The sequence shown here is derived from an EMBL/GenBank/DDBJ whole genome shotgun (WGS) entry which is preliminary data.</text>
</comment>
<feature type="domain" description="Response regulatory" evidence="3">
    <location>
        <begin position="8"/>
        <end position="122"/>
    </location>
</feature>
<dbReference type="PANTHER" id="PTHR44591">
    <property type="entry name" value="STRESS RESPONSE REGULATOR PROTEIN 1"/>
    <property type="match status" value="1"/>
</dbReference>
<keyword evidence="1 2" id="KW-0597">Phosphoprotein</keyword>
<evidence type="ECO:0000313" key="4">
    <source>
        <dbReference type="EMBL" id="MXV15745.1"/>
    </source>
</evidence>
<dbReference type="InterPro" id="IPR001789">
    <property type="entry name" value="Sig_transdc_resp-reg_receiver"/>
</dbReference>
<evidence type="ECO:0000259" key="3">
    <source>
        <dbReference type="PROSITE" id="PS50110"/>
    </source>
</evidence>
<name>A0A7K1XXK6_9SPHI</name>
<dbReference type="InterPro" id="IPR011006">
    <property type="entry name" value="CheY-like_superfamily"/>
</dbReference>
<organism evidence="4 5">
    <name type="scientific">Hufsiella ginkgonis</name>
    <dbReference type="NCBI Taxonomy" id="2695274"/>
    <lineage>
        <taxon>Bacteria</taxon>
        <taxon>Pseudomonadati</taxon>
        <taxon>Bacteroidota</taxon>
        <taxon>Sphingobacteriia</taxon>
        <taxon>Sphingobacteriales</taxon>
        <taxon>Sphingobacteriaceae</taxon>
        <taxon>Hufsiella</taxon>
    </lineage>
</organism>